<dbReference type="AlphaFoldDB" id="A0AAV7SCL7"/>
<evidence type="ECO:0000313" key="3">
    <source>
        <dbReference type="Proteomes" id="UP001066276"/>
    </source>
</evidence>
<name>A0AAV7SCL7_PLEWA</name>
<keyword evidence="3" id="KW-1185">Reference proteome</keyword>
<feature type="region of interest" description="Disordered" evidence="1">
    <location>
        <begin position="17"/>
        <end position="69"/>
    </location>
</feature>
<reference evidence="2" key="1">
    <citation type="journal article" date="2022" name="bioRxiv">
        <title>Sequencing and chromosome-scale assembly of the giantPleurodeles waltlgenome.</title>
        <authorList>
            <person name="Brown T."/>
            <person name="Elewa A."/>
            <person name="Iarovenko S."/>
            <person name="Subramanian E."/>
            <person name="Araus A.J."/>
            <person name="Petzold A."/>
            <person name="Susuki M."/>
            <person name="Suzuki K.-i.T."/>
            <person name="Hayashi T."/>
            <person name="Toyoda A."/>
            <person name="Oliveira C."/>
            <person name="Osipova E."/>
            <person name="Leigh N.D."/>
            <person name="Simon A."/>
            <person name="Yun M.H."/>
        </authorList>
    </citation>
    <scope>NUCLEOTIDE SEQUENCE</scope>
    <source>
        <strain evidence="2">20211129_DDA</strain>
        <tissue evidence="2">Liver</tissue>
    </source>
</reference>
<organism evidence="2 3">
    <name type="scientific">Pleurodeles waltl</name>
    <name type="common">Iberian ribbed newt</name>
    <dbReference type="NCBI Taxonomy" id="8319"/>
    <lineage>
        <taxon>Eukaryota</taxon>
        <taxon>Metazoa</taxon>
        <taxon>Chordata</taxon>
        <taxon>Craniata</taxon>
        <taxon>Vertebrata</taxon>
        <taxon>Euteleostomi</taxon>
        <taxon>Amphibia</taxon>
        <taxon>Batrachia</taxon>
        <taxon>Caudata</taxon>
        <taxon>Salamandroidea</taxon>
        <taxon>Salamandridae</taxon>
        <taxon>Pleurodelinae</taxon>
        <taxon>Pleurodeles</taxon>
    </lineage>
</organism>
<protein>
    <submittedName>
        <fullName evidence="2">Uncharacterized protein</fullName>
    </submittedName>
</protein>
<sequence length="110" mass="11813">MAAGAALGARPCCALRGRKKQVQSGAKRPTSTTGNGHEAQPERRTIVVGSRGAASDWSGRAQRPMGDERCPKDHRLFGTCAITLLYGLIKRCTPTTFGYDTTVSHVLLKK</sequence>
<dbReference type="EMBL" id="JANPWB010000008">
    <property type="protein sequence ID" value="KAJ1161737.1"/>
    <property type="molecule type" value="Genomic_DNA"/>
</dbReference>
<evidence type="ECO:0000313" key="2">
    <source>
        <dbReference type="EMBL" id="KAJ1161737.1"/>
    </source>
</evidence>
<evidence type="ECO:0000256" key="1">
    <source>
        <dbReference type="SAM" id="MobiDB-lite"/>
    </source>
</evidence>
<dbReference type="Proteomes" id="UP001066276">
    <property type="component" value="Chromosome 4_2"/>
</dbReference>
<proteinExistence type="predicted"/>
<gene>
    <name evidence="2" type="ORF">NDU88_002218</name>
</gene>
<accession>A0AAV7SCL7</accession>
<comment type="caution">
    <text evidence="2">The sequence shown here is derived from an EMBL/GenBank/DDBJ whole genome shotgun (WGS) entry which is preliminary data.</text>
</comment>